<dbReference type="GO" id="GO:0051301">
    <property type="term" value="P:cell division"/>
    <property type="evidence" value="ECO:0007669"/>
    <property type="project" value="UniProtKB-KW"/>
</dbReference>
<dbReference type="GO" id="GO:0031625">
    <property type="term" value="F:ubiquitin protein ligase binding"/>
    <property type="evidence" value="ECO:0007669"/>
    <property type="project" value="InterPro"/>
</dbReference>
<dbReference type="OrthoDB" id="5581181at2759"/>
<organism evidence="9 10">
    <name type="scientific">Spizellomyces punctatus (strain DAOM BR117)</name>
    <dbReference type="NCBI Taxonomy" id="645134"/>
    <lineage>
        <taxon>Eukaryota</taxon>
        <taxon>Fungi</taxon>
        <taxon>Fungi incertae sedis</taxon>
        <taxon>Chytridiomycota</taxon>
        <taxon>Chytridiomycota incertae sedis</taxon>
        <taxon>Chytridiomycetes</taxon>
        <taxon>Spizellomycetales</taxon>
        <taxon>Spizellomycetaceae</taxon>
        <taxon>Spizellomyces</taxon>
    </lineage>
</organism>
<dbReference type="PANTHER" id="PTHR45957">
    <property type="entry name" value="ANAPHASE-PROMOTING COMPLEX SUBUNIT 2"/>
    <property type="match status" value="1"/>
</dbReference>
<dbReference type="Gene3D" id="3.30.230.130">
    <property type="entry name" value="Cullin, Chain C, Domain 2"/>
    <property type="match status" value="1"/>
</dbReference>
<reference evidence="9 10" key="1">
    <citation type="submission" date="2009-08" db="EMBL/GenBank/DDBJ databases">
        <title>The Genome Sequence of Spizellomyces punctatus strain DAOM BR117.</title>
        <authorList>
            <consortium name="The Broad Institute Genome Sequencing Platform"/>
            <person name="Russ C."/>
            <person name="Cuomo C."/>
            <person name="Shea T."/>
            <person name="Young S.K."/>
            <person name="Zeng Q."/>
            <person name="Koehrsen M."/>
            <person name="Haas B."/>
            <person name="Borodovsky M."/>
            <person name="Guigo R."/>
            <person name="Alvarado L."/>
            <person name="Berlin A."/>
            <person name="Bochicchio J."/>
            <person name="Borenstein D."/>
            <person name="Chapman S."/>
            <person name="Chen Z."/>
            <person name="Engels R."/>
            <person name="Freedman E."/>
            <person name="Gellesch M."/>
            <person name="Goldberg J."/>
            <person name="Griggs A."/>
            <person name="Gujja S."/>
            <person name="Heiman D."/>
            <person name="Hepburn T."/>
            <person name="Howarth C."/>
            <person name="Jen D."/>
            <person name="Larson L."/>
            <person name="Lewis B."/>
            <person name="Mehta T."/>
            <person name="Park D."/>
            <person name="Pearson M."/>
            <person name="Roberts A."/>
            <person name="Saif S."/>
            <person name="Shenoy N."/>
            <person name="Sisk P."/>
            <person name="Stolte C."/>
            <person name="Sykes S."/>
            <person name="Thomson T."/>
            <person name="Walk T."/>
            <person name="White J."/>
            <person name="Yandava C."/>
            <person name="Burger G."/>
            <person name="Gray M.W."/>
            <person name="Holland P.W.H."/>
            <person name="King N."/>
            <person name="Lang F.B.F."/>
            <person name="Roger A.J."/>
            <person name="Ruiz-Trillo I."/>
            <person name="Lander E."/>
            <person name="Nusbaum C."/>
        </authorList>
    </citation>
    <scope>NUCLEOTIDE SEQUENCE [LARGE SCALE GENOMIC DNA]</scope>
    <source>
        <strain evidence="9 10">DAOM BR117</strain>
    </source>
</reference>
<dbReference type="InterPro" id="IPR036317">
    <property type="entry name" value="Cullin_homology_sf"/>
</dbReference>
<evidence type="ECO:0000313" key="10">
    <source>
        <dbReference type="Proteomes" id="UP000053201"/>
    </source>
</evidence>
<sequence>MTIDPPAKRVKTDLECEMSCTISTPIAEKVPIVYTLDPFFSQEAPARPLLNVDNVSDELITALETLSTALSEYIQSSCSTVECETALSNASELTNSVHVLRAEGFQSLITEYYFVSVQEHFYKTVATHLQNFEMDYSTLNDEDVDDATYSEWCWKEYTSLVTRLAGYMNAYTCGFDLLGNVDGTFHTRLYNFFEGHLRRSLPSCWQDVTTRIFEHSLQKYDTFLSNEDSMEDVELELDSLPELMSQLKSIGLLSESTSALMLVARERVKRKVEECRGQYEEPALAECIQWVEQHLCGGWLRRIVQYERDSTTNLKLDHWCRDLTVWTSREFCSMRIQEIFDIVRNYAFGLTSEATLTDLKHCLTTSVQKEELVKSLREGIEERALHAGVATEDIITILVATENTLRVIDPTSNMLLKTIGPMKEYLRRRPDTVQHILSRMLDEDSELAEAMRQGDSVRDAEGADDDYDNWEPEPVDAVGTRQERAADIITRLISICESKDAFVHEYHKMLLDCLIHKLDYETDKETLEVELLKTRFEEASFNQCEIMLMDMATSRRLDHQLYSKAGTEETMETESNPAPLHTTVMSHLFWPPLDTTDFSLPPEIERAKRTYERHFEEQKPNRKLAWKPNAGIVEIELQMEDRMETFTVTELQATVIHLFGEQSPLTWDEIVAKLREPNSPEDFKQDVGDCLSFWMSQGILKQLDEETYAPIETAGEDISNGPSLPMPTSRRNEEDRARAKQAAELRTKFQPMIMAMLTNQGPATVERVKNLLTMFFQFSHTQNELQTLLDQLVSEGLLLVGRNREYSART</sequence>
<dbReference type="GO" id="GO:0006511">
    <property type="term" value="P:ubiquitin-dependent protein catabolic process"/>
    <property type="evidence" value="ECO:0007669"/>
    <property type="project" value="InterPro"/>
</dbReference>
<dbReference type="InterPro" id="IPR057975">
    <property type="entry name" value="TPR_ANAPC2"/>
</dbReference>
<dbReference type="GO" id="GO:0070979">
    <property type="term" value="P:protein K11-linked ubiquitination"/>
    <property type="evidence" value="ECO:0007669"/>
    <property type="project" value="TreeGrafter"/>
</dbReference>
<dbReference type="EMBL" id="KQ257456">
    <property type="protein sequence ID" value="KND00341.1"/>
    <property type="molecule type" value="Genomic_DNA"/>
</dbReference>
<accession>A0A0L0HFS7</accession>
<gene>
    <name evidence="9" type="ORF">SPPG_04663</name>
</gene>
<keyword evidence="2" id="KW-0132">Cell division</keyword>
<keyword evidence="10" id="KW-1185">Reference proteome</keyword>
<dbReference type="Pfam" id="PF26557">
    <property type="entry name" value="Cullin_AB"/>
    <property type="match status" value="1"/>
</dbReference>
<keyword evidence="5" id="KW-0131">Cell cycle</keyword>
<dbReference type="InterPro" id="IPR014786">
    <property type="entry name" value="ANAPC2_C"/>
</dbReference>
<dbReference type="InterPro" id="IPR036390">
    <property type="entry name" value="WH_DNA-bd_sf"/>
</dbReference>
<evidence type="ECO:0000259" key="8">
    <source>
        <dbReference type="PROSITE" id="PS50069"/>
    </source>
</evidence>
<dbReference type="FunCoup" id="A0A0L0HFS7">
    <property type="interactions" value="441"/>
</dbReference>
<dbReference type="InterPro" id="IPR016158">
    <property type="entry name" value="Cullin_homology"/>
</dbReference>
<dbReference type="GO" id="GO:0007091">
    <property type="term" value="P:metaphase/anaphase transition of mitotic cell cycle"/>
    <property type="evidence" value="ECO:0007669"/>
    <property type="project" value="TreeGrafter"/>
</dbReference>
<dbReference type="Gene3D" id="1.10.10.10">
    <property type="entry name" value="Winged helix-like DNA-binding domain superfamily/Winged helix DNA-binding domain"/>
    <property type="match status" value="1"/>
</dbReference>
<evidence type="ECO:0000256" key="4">
    <source>
        <dbReference type="ARBA" id="ARBA00022786"/>
    </source>
</evidence>
<dbReference type="PANTHER" id="PTHR45957:SF1">
    <property type="entry name" value="ANAPHASE-PROMOTING COMPLEX SUBUNIT 2"/>
    <property type="match status" value="1"/>
</dbReference>
<dbReference type="PROSITE" id="PS50069">
    <property type="entry name" value="CULLIN_2"/>
    <property type="match status" value="1"/>
</dbReference>
<dbReference type="GeneID" id="27688100"/>
<feature type="compositionally biased region" description="Acidic residues" evidence="7">
    <location>
        <begin position="462"/>
        <end position="474"/>
    </location>
</feature>
<evidence type="ECO:0000313" key="9">
    <source>
        <dbReference type="EMBL" id="KND00341.1"/>
    </source>
</evidence>
<dbReference type="GO" id="GO:0005680">
    <property type="term" value="C:anaphase-promoting complex"/>
    <property type="evidence" value="ECO:0007669"/>
    <property type="project" value="TreeGrafter"/>
</dbReference>
<dbReference type="Pfam" id="PF08672">
    <property type="entry name" value="ANAPC2"/>
    <property type="match status" value="1"/>
</dbReference>
<evidence type="ECO:0000256" key="6">
    <source>
        <dbReference type="PROSITE-ProRule" id="PRU00330"/>
    </source>
</evidence>
<feature type="domain" description="Cullin family profile" evidence="8">
    <location>
        <begin position="483"/>
        <end position="670"/>
    </location>
</feature>
<evidence type="ECO:0000256" key="1">
    <source>
        <dbReference type="ARBA" id="ARBA00016068"/>
    </source>
</evidence>
<name>A0A0L0HFS7_SPIPD</name>
<proteinExistence type="inferred from homology"/>
<dbReference type="SUPFAM" id="SSF46785">
    <property type="entry name" value="Winged helix' DNA-binding domain"/>
    <property type="match status" value="1"/>
</dbReference>
<feature type="region of interest" description="Disordered" evidence="7">
    <location>
        <begin position="451"/>
        <end position="474"/>
    </location>
</feature>
<dbReference type="SUPFAM" id="SSF75632">
    <property type="entry name" value="Cullin homology domain"/>
    <property type="match status" value="1"/>
</dbReference>
<dbReference type="SMART" id="SM00182">
    <property type="entry name" value="CULLIN"/>
    <property type="match status" value="1"/>
</dbReference>
<dbReference type="InterPro" id="IPR059120">
    <property type="entry name" value="Cullin-like_AB"/>
</dbReference>
<evidence type="ECO:0000256" key="3">
    <source>
        <dbReference type="ARBA" id="ARBA00022776"/>
    </source>
</evidence>
<evidence type="ECO:0000256" key="7">
    <source>
        <dbReference type="SAM" id="MobiDB-lite"/>
    </source>
</evidence>
<evidence type="ECO:0000256" key="2">
    <source>
        <dbReference type="ARBA" id="ARBA00022618"/>
    </source>
</evidence>
<dbReference type="InterPro" id="IPR036388">
    <property type="entry name" value="WH-like_DNA-bd_sf"/>
</dbReference>
<dbReference type="STRING" id="645134.A0A0L0HFS7"/>
<dbReference type="InterPro" id="IPR044554">
    <property type="entry name" value="ANAPC2"/>
</dbReference>
<protein>
    <recommendedName>
        <fullName evidence="1">Anaphase-promoting complex subunit 2</fullName>
    </recommendedName>
</protein>
<dbReference type="Gene3D" id="1.20.1310.10">
    <property type="entry name" value="Cullin Repeats"/>
    <property type="match status" value="1"/>
</dbReference>
<dbReference type="AlphaFoldDB" id="A0A0L0HFS7"/>
<dbReference type="VEuPathDB" id="FungiDB:SPPG_04663"/>
<keyword evidence="3" id="KW-0498">Mitosis</keyword>
<comment type="similarity">
    <text evidence="6">Belongs to the cullin family.</text>
</comment>
<dbReference type="Pfam" id="PF25773">
    <property type="entry name" value="TPR_ANAPC2"/>
    <property type="match status" value="1"/>
</dbReference>
<dbReference type="SMART" id="SM01013">
    <property type="entry name" value="APC2"/>
    <property type="match status" value="1"/>
</dbReference>
<dbReference type="RefSeq" id="XP_016608380.1">
    <property type="nucleotide sequence ID" value="XM_016752898.1"/>
</dbReference>
<dbReference type="OMA" id="AAKWQES"/>
<dbReference type="Proteomes" id="UP000053201">
    <property type="component" value="Unassembled WGS sequence"/>
</dbReference>
<dbReference type="eggNOG" id="KOG2165">
    <property type="taxonomic scope" value="Eukaryota"/>
</dbReference>
<keyword evidence="4" id="KW-0833">Ubl conjugation pathway</keyword>
<dbReference type="InParanoid" id="A0A0L0HFS7"/>
<evidence type="ECO:0000256" key="5">
    <source>
        <dbReference type="ARBA" id="ARBA00023306"/>
    </source>
</evidence>